<evidence type="ECO:0000313" key="6">
    <source>
        <dbReference type="Proteomes" id="UP000482960"/>
    </source>
</evidence>
<sequence>MLLGSARAAATIGANPIARIAGRGVMALKPQAFGYAPVEAANRALVRAGIGWQQVGAVELNEAFAVQSLACLDAWKVDPDIVNQKGGAIAIGHPLGASGGRILATLAKVLRETKQRYGVAAICIGVGQGLAVVLENCDATEPAQ</sequence>
<proteinExistence type="inferred from homology"/>
<name>A0A6V8KZ75_9ACTN</name>
<dbReference type="EMBL" id="BLPG01000001">
    <property type="protein sequence ID" value="GFJ87761.1"/>
    <property type="molecule type" value="Genomic_DNA"/>
</dbReference>
<dbReference type="PANTHER" id="PTHR18919:SF167">
    <property type="entry name" value="ACETYL-COA ACYLTRANSFERASE"/>
    <property type="match status" value="1"/>
</dbReference>
<dbReference type="PROSITE" id="PS00737">
    <property type="entry name" value="THIOLASE_2"/>
    <property type="match status" value="1"/>
</dbReference>
<dbReference type="SUPFAM" id="SSF53901">
    <property type="entry name" value="Thiolase-like"/>
    <property type="match status" value="1"/>
</dbReference>
<dbReference type="PANTHER" id="PTHR18919">
    <property type="entry name" value="ACETYL-COA C-ACYLTRANSFERASE"/>
    <property type="match status" value="1"/>
</dbReference>
<evidence type="ECO:0000313" key="5">
    <source>
        <dbReference type="EMBL" id="GFJ87761.1"/>
    </source>
</evidence>
<dbReference type="Proteomes" id="UP000482960">
    <property type="component" value="Unassembled WGS sequence"/>
</dbReference>
<evidence type="ECO:0000256" key="2">
    <source>
        <dbReference type="ARBA" id="ARBA00022679"/>
    </source>
</evidence>
<comment type="caution">
    <text evidence="5">The sequence shown here is derived from an EMBL/GenBank/DDBJ whole genome shotgun (WGS) entry which is preliminary data.</text>
</comment>
<dbReference type="InterPro" id="IPR016039">
    <property type="entry name" value="Thiolase-like"/>
</dbReference>
<dbReference type="InterPro" id="IPR020610">
    <property type="entry name" value="Thiolase_AS"/>
</dbReference>
<comment type="similarity">
    <text evidence="1">Belongs to the thiolase-like superfamily. Thiolase family.</text>
</comment>
<reference evidence="5 6" key="1">
    <citation type="submission" date="2020-03" db="EMBL/GenBank/DDBJ databases">
        <title>Whole genome shotgun sequence of Phytohabitans rumicis NBRC 108638.</title>
        <authorList>
            <person name="Komaki H."/>
            <person name="Tamura T."/>
        </authorList>
    </citation>
    <scope>NUCLEOTIDE SEQUENCE [LARGE SCALE GENOMIC DNA]</scope>
    <source>
        <strain evidence="5 6">NBRC 108638</strain>
    </source>
</reference>
<dbReference type="InterPro" id="IPR020617">
    <property type="entry name" value="Thiolase_C"/>
</dbReference>
<dbReference type="GO" id="GO:0003985">
    <property type="term" value="F:acetyl-CoA C-acetyltransferase activity"/>
    <property type="evidence" value="ECO:0007669"/>
    <property type="project" value="TreeGrafter"/>
</dbReference>
<keyword evidence="3" id="KW-0012">Acyltransferase</keyword>
<evidence type="ECO:0000259" key="4">
    <source>
        <dbReference type="Pfam" id="PF02803"/>
    </source>
</evidence>
<organism evidence="5 6">
    <name type="scientific">Phytohabitans rumicis</name>
    <dbReference type="NCBI Taxonomy" id="1076125"/>
    <lineage>
        <taxon>Bacteria</taxon>
        <taxon>Bacillati</taxon>
        <taxon>Actinomycetota</taxon>
        <taxon>Actinomycetes</taxon>
        <taxon>Micromonosporales</taxon>
        <taxon>Micromonosporaceae</taxon>
    </lineage>
</organism>
<keyword evidence="6" id="KW-1185">Reference proteome</keyword>
<protein>
    <recommendedName>
        <fullName evidence="4">Thiolase C-terminal domain-containing protein</fullName>
    </recommendedName>
</protein>
<dbReference type="Pfam" id="PF02803">
    <property type="entry name" value="Thiolase_C"/>
    <property type="match status" value="1"/>
</dbReference>
<accession>A0A6V8KZ75</accession>
<gene>
    <name evidence="5" type="ORF">Prum_014030</name>
</gene>
<dbReference type="InterPro" id="IPR020613">
    <property type="entry name" value="Thiolase_CS"/>
</dbReference>
<dbReference type="GO" id="GO:0006635">
    <property type="term" value="P:fatty acid beta-oxidation"/>
    <property type="evidence" value="ECO:0007669"/>
    <property type="project" value="TreeGrafter"/>
</dbReference>
<dbReference type="PROSITE" id="PS00099">
    <property type="entry name" value="THIOLASE_3"/>
    <property type="match status" value="1"/>
</dbReference>
<dbReference type="Gene3D" id="3.40.47.10">
    <property type="match status" value="2"/>
</dbReference>
<evidence type="ECO:0000256" key="1">
    <source>
        <dbReference type="ARBA" id="ARBA00010982"/>
    </source>
</evidence>
<dbReference type="AlphaFoldDB" id="A0A6V8KZ75"/>
<reference evidence="5 6" key="2">
    <citation type="submission" date="2020-03" db="EMBL/GenBank/DDBJ databases">
        <authorList>
            <person name="Ichikawa N."/>
            <person name="Kimura A."/>
            <person name="Kitahashi Y."/>
            <person name="Uohara A."/>
        </authorList>
    </citation>
    <scope>NUCLEOTIDE SEQUENCE [LARGE SCALE GENOMIC DNA]</scope>
    <source>
        <strain evidence="5 6">NBRC 108638</strain>
    </source>
</reference>
<keyword evidence="2" id="KW-0808">Transferase</keyword>
<evidence type="ECO:0000256" key="3">
    <source>
        <dbReference type="ARBA" id="ARBA00023315"/>
    </source>
</evidence>
<feature type="domain" description="Thiolase C-terminal" evidence="4">
    <location>
        <begin position="15"/>
        <end position="135"/>
    </location>
</feature>